<feature type="compositionally biased region" description="Basic and acidic residues" evidence="1">
    <location>
        <begin position="218"/>
        <end position="237"/>
    </location>
</feature>
<keyword evidence="3" id="KW-1185">Reference proteome</keyword>
<name>A0A9Q1FQ99_SYNKA</name>
<dbReference type="EMBL" id="JAINUF010000004">
    <property type="protein sequence ID" value="KAJ8364132.1"/>
    <property type="molecule type" value="Genomic_DNA"/>
</dbReference>
<dbReference type="Proteomes" id="UP001152622">
    <property type="component" value="Chromosome 4"/>
</dbReference>
<feature type="region of interest" description="Disordered" evidence="1">
    <location>
        <begin position="178"/>
        <end position="237"/>
    </location>
</feature>
<dbReference type="AlphaFoldDB" id="A0A9Q1FQ99"/>
<feature type="region of interest" description="Disordered" evidence="1">
    <location>
        <begin position="136"/>
        <end position="155"/>
    </location>
</feature>
<comment type="caution">
    <text evidence="2">The sequence shown here is derived from an EMBL/GenBank/DDBJ whole genome shotgun (WGS) entry which is preliminary data.</text>
</comment>
<reference evidence="2" key="1">
    <citation type="journal article" date="2023" name="Science">
        <title>Genome structures resolve the early diversification of teleost fishes.</title>
        <authorList>
            <person name="Parey E."/>
            <person name="Louis A."/>
            <person name="Montfort J."/>
            <person name="Bouchez O."/>
            <person name="Roques C."/>
            <person name="Iampietro C."/>
            <person name="Lluch J."/>
            <person name="Castinel A."/>
            <person name="Donnadieu C."/>
            <person name="Desvignes T."/>
            <person name="Floi Bucao C."/>
            <person name="Jouanno E."/>
            <person name="Wen M."/>
            <person name="Mejri S."/>
            <person name="Dirks R."/>
            <person name="Jansen H."/>
            <person name="Henkel C."/>
            <person name="Chen W.J."/>
            <person name="Zahm M."/>
            <person name="Cabau C."/>
            <person name="Klopp C."/>
            <person name="Thompson A.W."/>
            <person name="Robinson-Rechavi M."/>
            <person name="Braasch I."/>
            <person name="Lecointre G."/>
            <person name="Bobe J."/>
            <person name="Postlethwait J.H."/>
            <person name="Berthelot C."/>
            <person name="Roest Crollius H."/>
            <person name="Guiguen Y."/>
        </authorList>
    </citation>
    <scope>NUCLEOTIDE SEQUENCE</scope>
    <source>
        <strain evidence="2">WJC10195</strain>
    </source>
</reference>
<accession>A0A9Q1FQ99</accession>
<organism evidence="2 3">
    <name type="scientific">Synaphobranchus kaupii</name>
    <name type="common">Kaup's arrowtooth eel</name>
    <dbReference type="NCBI Taxonomy" id="118154"/>
    <lineage>
        <taxon>Eukaryota</taxon>
        <taxon>Metazoa</taxon>
        <taxon>Chordata</taxon>
        <taxon>Craniata</taxon>
        <taxon>Vertebrata</taxon>
        <taxon>Euteleostomi</taxon>
        <taxon>Actinopterygii</taxon>
        <taxon>Neopterygii</taxon>
        <taxon>Teleostei</taxon>
        <taxon>Anguilliformes</taxon>
        <taxon>Synaphobranchidae</taxon>
        <taxon>Synaphobranchus</taxon>
    </lineage>
</organism>
<protein>
    <submittedName>
        <fullName evidence="2">Uncharacterized protein</fullName>
    </submittedName>
</protein>
<gene>
    <name evidence="2" type="ORF">SKAU_G00129630</name>
</gene>
<feature type="compositionally biased region" description="Acidic residues" evidence="1">
    <location>
        <begin position="190"/>
        <end position="202"/>
    </location>
</feature>
<evidence type="ECO:0000313" key="3">
    <source>
        <dbReference type="Proteomes" id="UP001152622"/>
    </source>
</evidence>
<proteinExistence type="predicted"/>
<evidence type="ECO:0000256" key="1">
    <source>
        <dbReference type="SAM" id="MobiDB-lite"/>
    </source>
</evidence>
<dbReference type="PROSITE" id="PS51257">
    <property type="entry name" value="PROKAR_LIPOPROTEIN"/>
    <property type="match status" value="1"/>
</dbReference>
<sequence>MKFGSTWGSEGLRRLISSSIQLFTACALARGITPCGLSQDGRSIPFAGLLSGSLKNTHWTQSRGEQGQTNCASLSARMRTYGGRGAQLACAGSRGLSEVSVRMPDERWETDVRRTPMGLIAWDRWLDSADQRESSAAERHRRREGAALDQPELCVSERRPPSVSIFFAQTQALSLQLEAPQDASASAEEPREEDEDAEEALSPEERRTLERKVKKMRKQEEKKRLKAEGTDVEKAEATKPSAGQLALDYLTWYPRANYIEHDLSGSGRVHCSNVPGSQMGTRRNAAVQRLRSTRRSGLKEMREVLKSKEDMFSFVVLLRGIEKKRKTTRRVQKPTDIRR</sequence>
<evidence type="ECO:0000313" key="2">
    <source>
        <dbReference type="EMBL" id="KAJ8364132.1"/>
    </source>
</evidence>